<keyword evidence="3" id="KW-1185">Reference proteome</keyword>
<dbReference type="Gene3D" id="3.10.450.40">
    <property type="match status" value="1"/>
</dbReference>
<organism evidence="2 3">
    <name type="scientific">Planomonospora venezuelensis</name>
    <dbReference type="NCBI Taxonomy" id="1999"/>
    <lineage>
        <taxon>Bacteria</taxon>
        <taxon>Bacillati</taxon>
        <taxon>Actinomycetota</taxon>
        <taxon>Actinomycetes</taxon>
        <taxon>Streptosporangiales</taxon>
        <taxon>Streptosporangiaceae</taxon>
        <taxon>Planomonospora</taxon>
    </lineage>
</organism>
<gene>
    <name evidence="2" type="ORF">FHS22_002259</name>
</gene>
<dbReference type="Proteomes" id="UP000562352">
    <property type="component" value="Unassembled WGS sequence"/>
</dbReference>
<proteinExistence type="predicted"/>
<reference evidence="2 3" key="1">
    <citation type="submission" date="2020-08" db="EMBL/GenBank/DDBJ databases">
        <title>Genomic Encyclopedia of Type Strains, Phase III (KMG-III): the genomes of soil and plant-associated and newly described type strains.</title>
        <authorList>
            <person name="Whitman W."/>
        </authorList>
    </citation>
    <scope>NUCLEOTIDE SEQUENCE [LARGE SCALE GENOMIC DNA]</scope>
    <source>
        <strain evidence="2 3">CECT 3303</strain>
    </source>
</reference>
<name>A0A841D493_PLAVE</name>
<dbReference type="AlphaFoldDB" id="A0A841D493"/>
<keyword evidence="1" id="KW-0732">Signal</keyword>
<evidence type="ECO:0000256" key="1">
    <source>
        <dbReference type="SAM" id="SignalP"/>
    </source>
</evidence>
<evidence type="ECO:0000313" key="3">
    <source>
        <dbReference type="Proteomes" id="UP000562352"/>
    </source>
</evidence>
<dbReference type="EMBL" id="JACHJJ010000006">
    <property type="protein sequence ID" value="MBB5962985.1"/>
    <property type="molecule type" value="Genomic_DNA"/>
</dbReference>
<feature type="chain" id="PRO_5039256227" description="Tat pathway signal sequence domain protein" evidence="1">
    <location>
        <begin position="26"/>
        <end position="224"/>
    </location>
</feature>
<comment type="caution">
    <text evidence="2">The sequence shown here is derived from an EMBL/GenBank/DDBJ whole genome shotgun (WGS) entry which is preliminary data.</text>
</comment>
<feature type="signal peptide" evidence="1">
    <location>
        <begin position="1"/>
        <end position="25"/>
    </location>
</feature>
<protein>
    <recommendedName>
        <fullName evidence="4">Tat pathway signal sequence domain protein</fullName>
    </recommendedName>
</protein>
<sequence>MGRGRTAVALAGMGVLALAGSLLLAAGDQGPQAARSALRPPAPGDPLTGDEIARAGEIASATLRTRMSTGRVELLYVERDDDKAAAHLRRADAYIYDYGTDRLIVRTVDLGRGEVVAESAGRGVRPPPSRTEEARAAELLLADPGHGKRIRAAYAEAAGRPLRSASDLGLRALVYTPRRHGAAAAACRTHRCVRLFARLPDGTWLDTTRIAVDLSAKKIIALEW</sequence>
<accession>A0A841D493</accession>
<dbReference type="RefSeq" id="WP_184940820.1">
    <property type="nucleotide sequence ID" value="NZ_BAAAWZ010000001.1"/>
</dbReference>
<evidence type="ECO:0000313" key="2">
    <source>
        <dbReference type="EMBL" id="MBB5962985.1"/>
    </source>
</evidence>
<evidence type="ECO:0008006" key="4">
    <source>
        <dbReference type="Google" id="ProtNLM"/>
    </source>
</evidence>